<feature type="compositionally biased region" description="Basic residues" evidence="1">
    <location>
        <begin position="85"/>
        <end position="95"/>
    </location>
</feature>
<dbReference type="AlphaFoldDB" id="A0A4U6RI49"/>
<feature type="region of interest" description="Disordered" evidence="1">
    <location>
        <begin position="68"/>
        <end position="95"/>
    </location>
</feature>
<evidence type="ECO:0000256" key="1">
    <source>
        <dbReference type="SAM" id="MobiDB-lite"/>
    </source>
</evidence>
<sequence length="95" mass="10974">MYVIGMEEDATAVKIGFATDVDDRRSMLQTSSHRTLKVLAFIKGTPAKEKELHRKFAADHIRGEWFRKTQAPARRAHASPELHHRRDRAPRRQPS</sequence>
<organism evidence="2 3">
    <name type="scientific">Bradyrhizobium elkanii</name>
    <dbReference type="NCBI Taxonomy" id="29448"/>
    <lineage>
        <taxon>Bacteria</taxon>
        <taxon>Pseudomonadati</taxon>
        <taxon>Pseudomonadota</taxon>
        <taxon>Alphaproteobacteria</taxon>
        <taxon>Hyphomicrobiales</taxon>
        <taxon>Nitrobacteraceae</taxon>
        <taxon>Bradyrhizobium</taxon>
    </lineage>
</organism>
<dbReference type="EMBL" id="SZZP01000033">
    <property type="protein sequence ID" value="TKV73681.1"/>
    <property type="molecule type" value="Genomic_DNA"/>
</dbReference>
<accession>A0A4U6RI49</accession>
<proteinExistence type="predicted"/>
<name>A0A4U6RI49_BRAEL</name>
<evidence type="ECO:0000313" key="3">
    <source>
        <dbReference type="Proteomes" id="UP000305095"/>
    </source>
</evidence>
<evidence type="ECO:0000313" key="2">
    <source>
        <dbReference type="EMBL" id="TKV73681.1"/>
    </source>
</evidence>
<reference evidence="2 3" key="1">
    <citation type="submission" date="2019-05" db="EMBL/GenBank/DDBJ databases">
        <title>Draft Genome of Bradyrhizobium elkanii strain SEMIA 938, Used in Commercial Inoculants for Lupinus spp. in Brazil.</title>
        <authorList>
            <person name="Hungria M."/>
            <person name="Delamuta J.R.M."/>
            <person name="Ribeiro R.A."/>
            <person name="Nogueira M.A."/>
        </authorList>
    </citation>
    <scope>NUCLEOTIDE SEQUENCE [LARGE SCALE GENOMIC DNA]</scope>
    <source>
        <strain evidence="2 3">Semia 938</strain>
    </source>
</reference>
<protein>
    <submittedName>
        <fullName evidence="2">GIY-YIG nuclease family protein</fullName>
    </submittedName>
</protein>
<comment type="caution">
    <text evidence="2">The sequence shown here is derived from an EMBL/GenBank/DDBJ whole genome shotgun (WGS) entry which is preliminary data.</text>
</comment>
<dbReference type="Pfam" id="PF13455">
    <property type="entry name" value="MUG113"/>
    <property type="match status" value="1"/>
</dbReference>
<gene>
    <name evidence="2" type="ORF">FDV58_36350</name>
</gene>
<dbReference type="Proteomes" id="UP000305095">
    <property type="component" value="Unassembled WGS sequence"/>
</dbReference>
<dbReference type="RefSeq" id="WP_210241919.1">
    <property type="nucleotide sequence ID" value="NZ_SZZP01000033.1"/>
</dbReference>